<proteinExistence type="predicted"/>
<dbReference type="SUPFAM" id="SSF51726">
    <property type="entry name" value="UROD/MetE-like"/>
    <property type="match status" value="1"/>
</dbReference>
<dbReference type="RefSeq" id="WP_366924805.1">
    <property type="nucleotide sequence ID" value="NZ_CP121694.1"/>
</dbReference>
<sequence>MKLQSYSAMAIGSLPFKEPEKALDLIWKYIPDYPHWPQLPQRGPREHFVYQYLYPLVQLGILEEQSNGKMRVAGNSDGWEEKLTTFYTWFLDGSEKGNLNNFRATRESAAGFYSFLEDIELFGTRRAKALKGQISGPLSVSLYLYDQEGKSAYYNAEVRDVLIKALSLQARWQAKEMAKHGLPAIIFIDDPAVAAVGSSTFVSIQREAVVEIFKEMLAEIRKDAALIGVHSCAGVDWSIFVDAGIDIISFDADQYFESLLVYSKSIKEFLARGGTLAWGGIPTTEAIFNTDKKGLVTAWKRQRERLVKAGIAEQLLNQMVITPSCGAGTLTSQAAEKIYSLNYDFASYLQEIG</sequence>
<dbReference type="Proteomes" id="UP001329915">
    <property type="component" value="Chromosome"/>
</dbReference>
<keyword evidence="2" id="KW-1185">Reference proteome</keyword>
<organism evidence="1 2">
    <name type="scientific">Metallumcola ferriviriculae</name>
    <dbReference type="NCBI Taxonomy" id="3039180"/>
    <lineage>
        <taxon>Bacteria</taxon>
        <taxon>Bacillati</taxon>
        <taxon>Bacillota</taxon>
        <taxon>Clostridia</taxon>
        <taxon>Neomoorellales</taxon>
        <taxon>Desulfitibacteraceae</taxon>
        <taxon>Metallumcola</taxon>
    </lineage>
</organism>
<name>A0AAU0UM26_9FIRM</name>
<evidence type="ECO:0000313" key="2">
    <source>
        <dbReference type="Proteomes" id="UP001329915"/>
    </source>
</evidence>
<evidence type="ECO:0008006" key="3">
    <source>
        <dbReference type="Google" id="ProtNLM"/>
    </source>
</evidence>
<gene>
    <name evidence="1" type="ORF">MFMK1_001806</name>
</gene>
<dbReference type="KEGG" id="dbc:MFMK1_001806"/>
<dbReference type="AlphaFoldDB" id="A0AAU0UM26"/>
<accession>A0AAU0UM26</accession>
<evidence type="ECO:0000313" key="1">
    <source>
        <dbReference type="EMBL" id="WRO21985.1"/>
    </source>
</evidence>
<dbReference type="EMBL" id="CP121694">
    <property type="protein sequence ID" value="WRO21985.1"/>
    <property type="molecule type" value="Genomic_DNA"/>
</dbReference>
<reference evidence="1 2" key="1">
    <citation type="submission" date="2023-04" db="EMBL/GenBank/DDBJ databases">
        <authorList>
            <person name="Hsu D."/>
        </authorList>
    </citation>
    <scope>NUCLEOTIDE SEQUENCE [LARGE SCALE GENOMIC DNA]</scope>
    <source>
        <strain evidence="1 2">MK1</strain>
    </source>
</reference>
<dbReference type="InterPro" id="IPR038071">
    <property type="entry name" value="UROD/MetE-like_sf"/>
</dbReference>
<dbReference type="Gene3D" id="3.20.20.210">
    <property type="match status" value="1"/>
</dbReference>
<protein>
    <recommendedName>
        <fullName evidence="3">Methionine synthase</fullName>
    </recommendedName>
</protein>